<dbReference type="AlphaFoldDB" id="A0A4Q2K9S5"/>
<accession>A0A4Q2K9S5</accession>
<comment type="caution">
    <text evidence="2">The sequence shown here is derived from an EMBL/GenBank/DDBJ whole genome shotgun (WGS) entry which is preliminary data.</text>
</comment>
<evidence type="ECO:0000256" key="1">
    <source>
        <dbReference type="SAM" id="SignalP"/>
    </source>
</evidence>
<feature type="signal peptide" evidence="1">
    <location>
        <begin position="1"/>
        <end position="19"/>
    </location>
</feature>
<dbReference type="PROSITE" id="PS51257">
    <property type="entry name" value="PROKAR_LIPOPROTEIN"/>
    <property type="match status" value="1"/>
</dbReference>
<evidence type="ECO:0008006" key="4">
    <source>
        <dbReference type="Google" id="ProtNLM"/>
    </source>
</evidence>
<dbReference type="Proteomes" id="UP000291269">
    <property type="component" value="Unassembled WGS sequence"/>
</dbReference>
<proteinExistence type="predicted"/>
<sequence length="575" mass="65394">MKKLVTVLLALAVSLSAVLGLTACGRSENYDPNNFLPNGTAENPYQIVAEPITIKIFVPKSALNPSFKNLKMFQKLEEMTNLRFIFTEADTAAYSQLRSAAWEDKKSLPDLFLFNNPVSEQVIYSQYGAVVPFNDSDLVVNGIEVGSLIDNYMPTYKKLLDENFNIDSPYSARKVATFSDGMMYSTLCVNDVPRDLTFKMYINQQWIENLREDDVEIPSNVTSFKTAAEIPDATDIKTVEEYVDILRLFKKYDVNRNGDPNDEVPVSAKELEYLRNFILASYGYVYGGAEQESDGSKMTYVPSTEAYRKYLQTMNIMFSEGLLDKSTFSIKTDAQLAQKGLEHRLGSFCSAAAYITVGYDYEDEYEMFGPLTSDYYTGDPIQWGFANFSPTGAVIPTGTSKVREVARLLDIMYSDIGCQLIAYGEEGVDWKWDDEDKTSWTFLVPDDWTGSQEDYRATITPNVGTASALYWKYDFVGKMNDDIITALNRMSERYAPYLKQIVPDDLKMIEEEYNKIETINASLDVYLKNAECLFVMGDNDPFKDSDWNSFQSDLKSYRSEELIRCYNDAFARNKK</sequence>
<reference evidence="2 3" key="1">
    <citation type="journal article" date="2019" name="Gut">
        <title>Antibiotics-induced monodominance of a novel gut bacterial order.</title>
        <authorList>
            <person name="Hildebrand F."/>
            <person name="Moitinho-Silva L."/>
            <person name="Blasche S."/>
            <person name="Jahn M.T."/>
            <person name="Gossmann T.I."/>
            <person name="Heuerta-Cepas J."/>
            <person name="Hercog R."/>
            <person name="Luetge M."/>
            <person name="Bahram M."/>
            <person name="Pryszlak A."/>
            <person name="Alves R.J."/>
            <person name="Waszak S.M."/>
            <person name="Zhu A."/>
            <person name="Ye L."/>
            <person name="Costea P.I."/>
            <person name="Aalvink S."/>
            <person name="Belzer C."/>
            <person name="Forslund S.K."/>
            <person name="Sunagawa S."/>
            <person name="Hentschel U."/>
            <person name="Merten C."/>
            <person name="Patil K.R."/>
            <person name="Benes V."/>
            <person name="Bork P."/>
        </authorList>
    </citation>
    <scope>NUCLEOTIDE SEQUENCE [LARGE SCALE GENOMIC DNA]</scope>
    <source>
        <strain evidence="2 3">HDS1380</strain>
    </source>
</reference>
<protein>
    <recommendedName>
        <fullName evidence="4">Extracellular solute-binding protein</fullName>
    </recommendedName>
</protein>
<dbReference type="SUPFAM" id="SSF53850">
    <property type="entry name" value="Periplasmic binding protein-like II"/>
    <property type="match status" value="1"/>
</dbReference>
<evidence type="ECO:0000313" key="2">
    <source>
        <dbReference type="EMBL" id="RXZ61398.1"/>
    </source>
</evidence>
<dbReference type="Gene3D" id="3.40.190.10">
    <property type="entry name" value="Periplasmic binding protein-like II"/>
    <property type="match status" value="2"/>
</dbReference>
<name>A0A4Q2K9S5_9FIRM</name>
<keyword evidence="3" id="KW-1185">Reference proteome</keyword>
<gene>
    <name evidence="2" type="ORF">ESZ91_03135</name>
</gene>
<dbReference type="OrthoDB" id="2491264at2"/>
<feature type="chain" id="PRO_5039605295" description="Extracellular solute-binding protein" evidence="1">
    <location>
        <begin position="20"/>
        <end position="575"/>
    </location>
</feature>
<dbReference type="EMBL" id="SDOZ01000002">
    <property type="protein sequence ID" value="RXZ61398.1"/>
    <property type="molecule type" value="Genomic_DNA"/>
</dbReference>
<evidence type="ECO:0000313" key="3">
    <source>
        <dbReference type="Proteomes" id="UP000291269"/>
    </source>
</evidence>
<keyword evidence="1" id="KW-0732">Signal</keyword>
<dbReference type="RefSeq" id="WP_129224053.1">
    <property type="nucleotide sequence ID" value="NZ_SDOZ01000002.1"/>
</dbReference>
<organism evidence="2 3">
    <name type="scientific">Candidatus Borkfalkia ceftriaxoniphila</name>
    <dbReference type="NCBI Taxonomy" id="2508949"/>
    <lineage>
        <taxon>Bacteria</taxon>
        <taxon>Bacillati</taxon>
        <taxon>Bacillota</taxon>
        <taxon>Clostridia</taxon>
        <taxon>Christensenellales</taxon>
        <taxon>Christensenellaceae</taxon>
        <taxon>Candidatus Borkfalkia</taxon>
    </lineage>
</organism>